<dbReference type="AlphaFoldDB" id="A0A4S8IUJ3"/>
<proteinExistence type="predicted"/>
<gene>
    <name evidence="3" type="ORF">C4D60_Mb10t03750</name>
</gene>
<sequence length="296" mass="32331">MGGPLAGKQRPRPYSLERDMGSESCCGRGEWLGDALVPALASRPVILANLEIASITRASVAAAAISSSRRGGEIGDGLPADGVTCASWRFGVETNNVRGWRTVPRSCEGYVGHYMLGDRYRQDSAVVTAAAAAYVEGLQLPGDGMDVWIFDIDETVLSNLPYYAHHGFGVEPYNATSFNAWVDKGIAPALPESLKLYHKLLPLGIKIVFLTGRSEERRNVTITNLKRAGYRTWEKLLLKGEGVNGTAMAFKTGEREKLEEQGYRIVGNMGDQWSDILGKPEGARTFKLPDPLYYIS</sequence>
<dbReference type="PANTHER" id="PTHR31284:SF19">
    <property type="entry name" value="VEGETATIVE STORAGE PROTEIN 1-RELATED"/>
    <property type="match status" value="1"/>
</dbReference>
<dbReference type="InterPro" id="IPR010028">
    <property type="entry name" value="Acid_phosphatase_pln"/>
</dbReference>
<keyword evidence="1" id="KW-0732">Signal</keyword>
<dbReference type="Gene3D" id="3.40.50.1000">
    <property type="entry name" value="HAD superfamily/HAD-like"/>
    <property type="match status" value="1"/>
</dbReference>
<comment type="caution">
    <text evidence="3">The sequence shown here is derived from an EMBL/GenBank/DDBJ whole genome shotgun (WGS) entry which is preliminary data.</text>
</comment>
<dbReference type="CDD" id="cd07535">
    <property type="entry name" value="HAD_VSP"/>
    <property type="match status" value="1"/>
</dbReference>
<dbReference type="Proteomes" id="UP000317650">
    <property type="component" value="Chromosome 10"/>
</dbReference>
<dbReference type="SUPFAM" id="SSF56784">
    <property type="entry name" value="HAD-like"/>
    <property type="match status" value="1"/>
</dbReference>
<evidence type="ECO:0000256" key="1">
    <source>
        <dbReference type="ARBA" id="ARBA00022729"/>
    </source>
</evidence>
<name>A0A4S8IUJ3_MUSBA</name>
<dbReference type="NCBIfam" id="TIGR01675">
    <property type="entry name" value="plant-AP"/>
    <property type="match status" value="1"/>
</dbReference>
<dbReference type="EMBL" id="PYDT01000008">
    <property type="protein sequence ID" value="THU52415.1"/>
    <property type="molecule type" value="Genomic_DNA"/>
</dbReference>
<dbReference type="GO" id="GO:0003993">
    <property type="term" value="F:acid phosphatase activity"/>
    <property type="evidence" value="ECO:0007669"/>
    <property type="project" value="InterPro"/>
</dbReference>
<dbReference type="STRING" id="52838.A0A4S8IUJ3"/>
<accession>A0A4S8IUJ3</accession>
<dbReference type="PANTHER" id="PTHR31284">
    <property type="entry name" value="ACID PHOSPHATASE-LIKE PROTEIN"/>
    <property type="match status" value="1"/>
</dbReference>
<protein>
    <recommendedName>
        <fullName evidence="5">Acid phosphatase</fullName>
    </recommendedName>
</protein>
<organism evidence="3 4">
    <name type="scientific">Musa balbisiana</name>
    <name type="common">Banana</name>
    <dbReference type="NCBI Taxonomy" id="52838"/>
    <lineage>
        <taxon>Eukaryota</taxon>
        <taxon>Viridiplantae</taxon>
        <taxon>Streptophyta</taxon>
        <taxon>Embryophyta</taxon>
        <taxon>Tracheophyta</taxon>
        <taxon>Spermatophyta</taxon>
        <taxon>Magnoliopsida</taxon>
        <taxon>Liliopsida</taxon>
        <taxon>Zingiberales</taxon>
        <taxon>Musaceae</taxon>
        <taxon>Musa</taxon>
    </lineage>
</organism>
<feature type="region of interest" description="Disordered" evidence="2">
    <location>
        <begin position="1"/>
        <end position="21"/>
    </location>
</feature>
<dbReference type="InterPro" id="IPR005519">
    <property type="entry name" value="Acid_phosphat_B-like"/>
</dbReference>
<dbReference type="InterPro" id="IPR036412">
    <property type="entry name" value="HAD-like_sf"/>
</dbReference>
<dbReference type="Pfam" id="PF03767">
    <property type="entry name" value="Acid_phosphat_B"/>
    <property type="match status" value="1"/>
</dbReference>
<dbReference type="InterPro" id="IPR023214">
    <property type="entry name" value="HAD_sf"/>
</dbReference>
<reference evidence="3 4" key="1">
    <citation type="journal article" date="2019" name="Nat. Plants">
        <title>Genome sequencing of Musa balbisiana reveals subgenome evolution and function divergence in polyploid bananas.</title>
        <authorList>
            <person name="Yao X."/>
        </authorList>
    </citation>
    <scope>NUCLEOTIDE SEQUENCE [LARGE SCALE GENOMIC DNA]</scope>
    <source>
        <strain evidence="4">cv. DH-PKW</strain>
        <tissue evidence="3">Leaves</tissue>
    </source>
</reference>
<keyword evidence="4" id="KW-1185">Reference proteome</keyword>
<evidence type="ECO:0000313" key="3">
    <source>
        <dbReference type="EMBL" id="THU52415.1"/>
    </source>
</evidence>
<evidence type="ECO:0008006" key="5">
    <source>
        <dbReference type="Google" id="ProtNLM"/>
    </source>
</evidence>
<evidence type="ECO:0000256" key="2">
    <source>
        <dbReference type="SAM" id="MobiDB-lite"/>
    </source>
</evidence>
<evidence type="ECO:0000313" key="4">
    <source>
        <dbReference type="Proteomes" id="UP000317650"/>
    </source>
</evidence>